<evidence type="ECO:0000256" key="2">
    <source>
        <dbReference type="ARBA" id="ARBA00022448"/>
    </source>
</evidence>
<dbReference type="NCBIfam" id="NF037979">
    <property type="entry name" value="Na_transp"/>
    <property type="match status" value="1"/>
</dbReference>
<keyword evidence="2" id="KW-0813">Transport</keyword>
<protein>
    <submittedName>
        <fullName evidence="7">Sodium:calcium symporter</fullName>
    </submittedName>
</protein>
<keyword evidence="5 6" id="KW-0472">Membrane</keyword>
<evidence type="ECO:0000256" key="1">
    <source>
        <dbReference type="ARBA" id="ARBA00004141"/>
    </source>
</evidence>
<gene>
    <name evidence="7" type="ORF">RJ53_02820</name>
</gene>
<evidence type="ECO:0000313" key="8">
    <source>
        <dbReference type="Proteomes" id="UP000730161"/>
    </source>
</evidence>
<dbReference type="AlphaFoldDB" id="A0A8J7W8T1"/>
<accession>A0A8J7W8T1</accession>
<dbReference type="OrthoDB" id="99721at2157"/>
<evidence type="ECO:0000256" key="3">
    <source>
        <dbReference type="ARBA" id="ARBA00022692"/>
    </source>
</evidence>
<feature type="transmembrane region" description="Helical" evidence="6">
    <location>
        <begin position="211"/>
        <end position="237"/>
    </location>
</feature>
<feature type="transmembrane region" description="Helical" evidence="6">
    <location>
        <begin position="342"/>
        <end position="371"/>
    </location>
</feature>
<name>A0A8J7W8T1_9EURY</name>
<dbReference type="GO" id="GO:0016020">
    <property type="term" value="C:membrane"/>
    <property type="evidence" value="ECO:0007669"/>
    <property type="project" value="UniProtKB-SubCell"/>
</dbReference>
<sequence>MELWSSRLGFILAAIGSAVGIGNIWRFSTVVGQNGGGAYLIPYLTAVLLVGLPLMILEMQAGQRTRSTVIAAFNKAGGLGGRKDGDTSRSPIRFAGWIICIVMTGIFSYYLVITGWTFGYLAFSVTGTIAPFSEFTGSYLPILFFVLSAVICGIIISSGVRRGIERTTTLLVPIIFVLLAAMIIVAVRLPGAGAGLAFLFTPDFSVLSDPLIWAAALGQAFFSLSVGYGTLLTYGAYLGSAEKIPASAAIVTIADVCVSLLAGIVIFSIVFAFGLEPAAGPELVFTTLPYAFEMMPLGAVAAVFFFAIVFFAAISSGISFIEVPTAALAETFGQSRKKMAALVTGIAILAGLPAAASYSPLALSIAGIPVLDLMDEIFGTIGLSVTSLLIAVTFSWFFDPKALWGDLSGRHPLVRALPPLCRYLIPVALLITTTFRIAALF</sequence>
<dbReference type="PANTHER" id="PTHR42948">
    <property type="entry name" value="TRANSPORTER"/>
    <property type="match status" value="1"/>
</dbReference>
<dbReference type="EMBL" id="JWHL01000003">
    <property type="protein sequence ID" value="MBR1368492.1"/>
    <property type="molecule type" value="Genomic_DNA"/>
</dbReference>
<feature type="transmembrane region" description="Helical" evidence="6">
    <location>
        <begin position="377"/>
        <end position="399"/>
    </location>
</feature>
<feature type="transmembrane region" description="Helical" evidence="6">
    <location>
        <begin position="94"/>
        <end position="118"/>
    </location>
</feature>
<proteinExistence type="predicted"/>
<evidence type="ECO:0000256" key="5">
    <source>
        <dbReference type="ARBA" id="ARBA00023136"/>
    </source>
</evidence>
<feature type="transmembrane region" description="Helical" evidence="6">
    <location>
        <begin position="36"/>
        <end position="57"/>
    </location>
</feature>
<comment type="caution">
    <text evidence="7">The sequence shown here is derived from an EMBL/GenBank/DDBJ whole genome shotgun (WGS) entry which is preliminary data.</text>
</comment>
<reference evidence="7" key="1">
    <citation type="submission" date="2014-12" db="EMBL/GenBank/DDBJ databases">
        <authorList>
            <person name="Huang H.-H."/>
            <person name="Chen S.-C."/>
            <person name="Lai M.-C."/>
        </authorList>
    </citation>
    <scope>NUCLEOTIDE SEQUENCE</scope>
    <source>
        <strain evidence="7">K1F9705b</strain>
    </source>
</reference>
<dbReference type="PROSITE" id="PS50267">
    <property type="entry name" value="NA_NEUROTRAN_SYMP_3"/>
    <property type="match status" value="1"/>
</dbReference>
<organism evidence="7 8">
    <name type="scientific">Methanocalculus chunghsingensis</name>
    <dbReference type="NCBI Taxonomy" id="156457"/>
    <lineage>
        <taxon>Archaea</taxon>
        <taxon>Methanobacteriati</taxon>
        <taxon>Methanobacteriota</taxon>
        <taxon>Stenosarchaea group</taxon>
        <taxon>Methanomicrobia</taxon>
        <taxon>Methanomicrobiales</taxon>
        <taxon>Methanocalculaceae</taxon>
        <taxon>Methanocalculus</taxon>
    </lineage>
</organism>
<feature type="transmembrane region" description="Helical" evidence="6">
    <location>
        <begin position="249"/>
        <end position="275"/>
    </location>
</feature>
<dbReference type="Proteomes" id="UP000730161">
    <property type="component" value="Unassembled WGS sequence"/>
</dbReference>
<dbReference type="RefSeq" id="WP_211530121.1">
    <property type="nucleotide sequence ID" value="NZ_JWHL01000003.1"/>
</dbReference>
<comment type="subcellular location">
    <subcellularLocation>
        <location evidence="1">Membrane</location>
        <topology evidence="1">Multi-pass membrane protein</topology>
    </subcellularLocation>
</comment>
<dbReference type="SUPFAM" id="SSF161070">
    <property type="entry name" value="SNF-like"/>
    <property type="match status" value="1"/>
</dbReference>
<keyword evidence="3 6" id="KW-0812">Transmembrane</keyword>
<dbReference type="InterPro" id="IPR047218">
    <property type="entry name" value="YocR/YhdH-like"/>
</dbReference>
<keyword evidence="8" id="KW-1185">Reference proteome</keyword>
<keyword evidence="4 6" id="KW-1133">Transmembrane helix</keyword>
<evidence type="ECO:0000256" key="6">
    <source>
        <dbReference type="SAM" id="Phobius"/>
    </source>
</evidence>
<evidence type="ECO:0000256" key="4">
    <source>
        <dbReference type="ARBA" id="ARBA00022989"/>
    </source>
</evidence>
<feature type="transmembrane region" description="Helical" evidence="6">
    <location>
        <begin position="170"/>
        <end position="191"/>
    </location>
</feature>
<dbReference type="PANTHER" id="PTHR42948:SF1">
    <property type="entry name" value="TRANSPORTER"/>
    <property type="match status" value="1"/>
</dbReference>
<evidence type="ECO:0000313" key="7">
    <source>
        <dbReference type="EMBL" id="MBR1368492.1"/>
    </source>
</evidence>
<feature type="transmembrane region" description="Helical" evidence="6">
    <location>
        <begin position="420"/>
        <end position="439"/>
    </location>
</feature>
<feature type="transmembrane region" description="Helical" evidence="6">
    <location>
        <begin position="138"/>
        <end position="158"/>
    </location>
</feature>
<dbReference type="Pfam" id="PF00209">
    <property type="entry name" value="SNF"/>
    <property type="match status" value="2"/>
</dbReference>
<dbReference type="InterPro" id="IPR000175">
    <property type="entry name" value="Na/ntran_symport"/>
</dbReference>
<dbReference type="CDD" id="cd10336">
    <property type="entry name" value="SLC6sbd_Tyt1-Like"/>
    <property type="match status" value="1"/>
</dbReference>
<dbReference type="InterPro" id="IPR037272">
    <property type="entry name" value="SNS_sf"/>
</dbReference>
<feature type="transmembrane region" description="Helical" evidence="6">
    <location>
        <begin position="295"/>
        <end position="321"/>
    </location>
</feature>
<dbReference type="PRINTS" id="PR00176">
    <property type="entry name" value="NANEUSMPORT"/>
</dbReference>